<reference evidence="3" key="1">
    <citation type="submission" date="2018-07" db="EMBL/GenBank/DDBJ databases">
        <title>Annotation of Aphanomyces astaci genome assembly.</title>
        <authorList>
            <person name="Studholme D.J."/>
        </authorList>
    </citation>
    <scope>NUCLEOTIDE SEQUENCE [LARGE SCALE GENOMIC DNA]</scope>
    <source>
        <strain evidence="3">Pc</strain>
    </source>
</reference>
<accession>A0A425DFC0</accession>
<dbReference type="PANTHER" id="PTHR43625">
    <property type="entry name" value="AFLATOXIN B1 ALDEHYDE REDUCTASE"/>
    <property type="match status" value="1"/>
</dbReference>
<dbReference type="EMBL" id="MZMZ02001924">
    <property type="protein sequence ID" value="RQM27930.1"/>
    <property type="molecule type" value="Genomic_DNA"/>
</dbReference>
<evidence type="ECO:0000313" key="4">
    <source>
        <dbReference type="Proteomes" id="UP000284702"/>
    </source>
</evidence>
<protein>
    <recommendedName>
        <fullName evidence="2">NADP-dependent oxidoreductase domain-containing protein</fullName>
    </recommendedName>
</protein>
<dbReference type="Proteomes" id="UP000284702">
    <property type="component" value="Unassembled WGS sequence"/>
</dbReference>
<evidence type="ECO:0000259" key="2">
    <source>
        <dbReference type="Pfam" id="PF00248"/>
    </source>
</evidence>
<evidence type="ECO:0000313" key="3">
    <source>
        <dbReference type="EMBL" id="RQM27930.1"/>
    </source>
</evidence>
<dbReference type="InterPro" id="IPR023210">
    <property type="entry name" value="NADP_OxRdtase_dom"/>
</dbReference>
<dbReference type="InterPro" id="IPR050791">
    <property type="entry name" value="Aldo-Keto_reductase"/>
</dbReference>
<dbReference type="Gene3D" id="3.20.20.100">
    <property type="entry name" value="NADP-dependent oxidoreductase domain"/>
    <property type="match status" value="2"/>
</dbReference>
<sequence length="179" mass="19748">MTAFYGSFDHAAQEAKSLRTISKVLEVGVNMLDTAWIYQSFGAGGGGYFTNEELIGKTIHQTAQSGQATKFGFVPSATGFEVSENTIRFQLADSLERLGTTIIDFECTPRELRRAVHPIIAIQMEWSLQSRYSEADVVPTARELGVGIVAYSPMCRGFLGAIDAFDKLEDNDRTLQPRI</sequence>
<feature type="domain" description="NADP-dependent oxidoreductase" evidence="2">
    <location>
        <begin position="113"/>
        <end position="160"/>
    </location>
</feature>
<evidence type="ECO:0000256" key="1">
    <source>
        <dbReference type="ARBA" id="ARBA00023002"/>
    </source>
</evidence>
<name>A0A425DFC0_APHAT</name>
<dbReference type="GO" id="GO:0005737">
    <property type="term" value="C:cytoplasm"/>
    <property type="evidence" value="ECO:0007669"/>
    <property type="project" value="TreeGrafter"/>
</dbReference>
<dbReference type="PANTHER" id="PTHR43625:SF40">
    <property type="entry name" value="ALDO-KETO REDUCTASE YAKC [NADP(+)]"/>
    <property type="match status" value="1"/>
</dbReference>
<comment type="caution">
    <text evidence="3">The sequence shown here is derived from an EMBL/GenBank/DDBJ whole genome shotgun (WGS) entry which is preliminary data.</text>
</comment>
<dbReference type="AlphaFoldDB" id="A0A425DFC0"/>
<organism evidence="3 4">
    <name type="scientific">Aphanomyces astaci</name>
    <name type="common">Crayfish plague agent</name>
    <dbReference type="NCBI Taxonomy" id="112090"/>
    <lineage>
        <taxon>Eukaryota</taxon>
        <taxon>Sar</taxon>
        <taxon>Stramenopiles</taxon>
        <taxon>Oomycota</taxon>
        <taxon>Saprolegniomycetes</taxon>
        <taxon>Saprolegniales</taxon>
        <taxon>Verrucalvaceae</taxon>
        <taxon>Aphanomyces</taxon>
    </lineage>
</organism>
<feature type="non-terminal residue" evidence="3">
    <location>
        <position position="179"/>
    </location>
</feature>
<dbReference type="Pfam" id="PF00248">
    <property type="entry name" value="Aldo_ket_red"/>
    <property type="match status" value="2"/>
</dbReference>
<dbReference type="GO" id="GO:0016491">
    <property type="term" value="F:oxidoreductase activity"/>
    <property type="evidence" value="ECO:0007669"/>
    <property type="project" value="UniProtKB-KW"/>
</dbReference>
<keyword evidence="1" id="KW-0560">Oxidoreductase</keyword>
<keyword evidence="4" id="KW-1185">Reference proteome</keyword>
<dbReference type="VEuPathDB" id="FungiDB:H257_08893"/>
<proteinExistence type="predicted"/>
<gene>
    <name evidence="3" type="ORF">B5M09_011654</name>
</gene>
<feature type="domain" description="NADP-dependent oxidoreductase" evidence="2">
    <location>
        <begin position="11"/>
        <end position="104"/>
    </location>
</feature>
<dbReference type="InterPro" id="IPR036812">
    <property type="entry name" value="NAD(P)_OxRdtase_dom_sf"/>
</dbReference>
<dbReference type="SUPFAM" id="SSF51430">
    <property type="entry name" value="NAD(P)-linked oxidoreductase"/>
    <property type="match status" value="1"/>
</dbReference>